<keyword evidence="5 7" id="KW-0949">S-adenosyl-L-methionine</keyword>
<dbReference type="PROSITE" id="PS51689">
    <property type="entry name" value="SAM_RNA_A_N6_MT"/>
    <property type="match status" value="1"/>
</dbReference>
<comment type="similarity">
    <text evidence="7">Belongs to the class I-like SAM-binding methyltransferase superfamily. rRNA adenine N(6)-methyltransferase family. RsmA subfamily.</text>
</comment>
<dbReference type="EC" id="2.1.1.182" evidence="7"/>
<evidence type="ECO:0000256" key="9">
    <source>
        <dbReference type="SAM" id="MobiDB-lite"/>
    </source>
</evidence>
<keyword evidence="12" id="KW-1185">Reference proteome</keyword>
<evidence type="ECO:0000256" key="5">
    <source>
        <dbReference type="ARBA" id="ARBA00022691"/>
    </source>
</evidence>
<dbReference type="FunFam" id="3.40.50.150:FF:000023">
    <property type="entry name" value="Ribosomal RNA small subunit methyltransferase A"/>
    <property type="match status" value="1"/>
</dbReference>
<keyword evidence="1 7" id="KW-0963">Cytoplasm</keyword>
<dbReference type="OrthoDB" id="9814755at2"/>
<feature type="binding site" evidence="7 8">
    <location>
        <position position="100"/>
    </location>
    <ligand>
        <name>S-adenosyl-L-methionine</name>
        <dbReference type="ChEBI" id="CHEBI:59789"/>
    </ligand>
</feature>
<dbReference type="GO" id="GO:0052908">
    <property type="term" value="F:16S rRNA (adenine(1518)-N(6)/adenine(1519)-N(6))-dimethyltransferase activity"/>
    <property type="evidence" value="ECO:0007669"/>
    <property type="project" value="UniProtKB-EC"/>
</dbReference>
<dbReference type="PANTHER" id="PTHR11727:SF7">
    <property type="entry name" value="DIMETHYLADENOSINE TRANSFERASE-RELATED"/>
    <property type="match status" value="1"/>
</dbReference>
<dbReference type="InterPro" id="IPR020596">
    <property type="entry name" value="rRNA_Ade_Mease_Trfase_CS"/>
</dbReference>
<evidence type="ECO:0000256" key="6">
    <source>
        <dbReference type="ARBA" id="ARBA00022884"/>
    </source>
</evidence>
<evidence type="ECO:0000259" key="10">
    <source>
        <dbReference type="SMART" id="SM00650"/>
    </source>
</evidence>
<keyword evidence="2 7" id="KW-0698">rRNA processing</keyword>
<dbReference type="HAMAP" id="MF_00607">
    <property type="entry name" value="16SrRNA_methyltr_A"/>
    <property type="match status" value="1"/>
</dbReference>
<dbReference type="NCBIfam" id="TIGR00755">
    <property type="entry name" value="ksgA"/>
    <property type="match status" value="1"/>
</dbReference>
<sequence length="302" mass="33026">MAAGRTHQCAAARAATAAQRPVKSDPVKTFDPSETAPRHNKPHVARKRFGQNFLHDSGVINRIVLSISPQPQDRLIEIGPGQGALTFPLLRAAKRLTVIELDRDLIEPLRERARAHGEIEIISADVLKIDFTELAAGGLLRIVGNLPYNISTPILFHCLEHAAVIQDMHFMLQKEVVERMAAGPGSKTYGRLSVMLQLRCKVEPLFEVPPTSFTPAPKVDSAIVRLIPLSSSEQLSFDQGVLERVVRAAFAQRRKTLSNALSGVASVAQLESIGIDPRTRAEQVAPAMYVKLAQLLSATMTE</sequence>
<keyword evidence="4 7" id="KW-0808">Transferase</keyword>
<dbReference type="SMART" id="SM00650">
    <property type="entry name" value="rADc"/>
    <property type="match status" value="1"/>
</dbReference>
<dbReference type="InterPro" id="IPR001737">
    <property type="entry name" value="KsgA/Erm"/>
</dbReference>
<dbReference type="InterPro" id="IPR023165">
    <property type="entry name" value="rRNA_Ade_diMease-like_C"/>
</dbReference>
<evidence type="ECO:0000256" key="3">
    <source>
        <dbReference type="ARBA" id="ARBA00022603"/>
    </source>
</evidence>
<dbReference type="Pfam" id="PF00398">
    <property type="entry name" value="RrnaAD"/>
    <property type="match status" value="1"/>
</dbReference>
<evidence type="ECO:0000313" key="12">
    <source>
        <dbReference type="Proteomes" id="UP000291562"/>
    </source>
</evidence>
<dbReference type="PANTHER" id="PTHR11727">
    <property type="entry name" value="DIMETHYLADENOSINE TRANSFERASE"/>
    <property type="match status" value="1"/>
</dbReference>
<reference evidence="11 12" key="1">
    <citation type="submission" date="2019-01" db="EMBL/GenBank/DDBJ databases">
        <title>Pseudolysobacter antarctica gen. nov., sp. nov., isolated from Fildes Peninsula, Antarctica.</title>
        <authorList>
            <person name="Wei Z."/>
            <person name="Peng F."/>
        </authorList>
    </citation>
    <scope>NUCLEOTIDE SEQUENCE [LARGE SCALE GENOMIC DNA]</scope>
    <source>
        <strain evidence="11 12">AQ6-296</strain>
    </source>
</reference>
<feature type="binding site" evidence="7 8">
    <location>
        <position position="145"/>
    </location>
    <ligand>
        <name>S-adenosyl-L-methionine</name>
        <dbReference type="ChEBI" id="CHEBI:59789"/>
    </ligand>
</feature>
<comment type="catalytic activity">
    <reaction evidence="7">
        <text>adenosine(1518)/adenosine(1519) in 16S rRNA + 4 S-adenosyl-L-methionine = N(6)-dimethyladenosine(1518)/N(6)-dimethyladenosine(1519) in 16S rRNA + 4 S-adenosyl-L-homocysteine + 4 H(+)</text>
        <dbReference type="Rhea" id="RHEA:19609"/>
        <dbReference type="Rhea" id="RHEA-COMP:10232"/>
        <dbReference type="Rhea" id="RHEA-COMP:10233"/>
        <dbReference type="ChEBI" id="CHEBI:15378"/>
        <dbReference type="ChEBI" id="CHEBI:57856"/>
        <dbReference type="ChEBI" id="CHEBI:59789"/>
        <dbReference type="ChEBI" id="CHEBI:74411"/>
        <dbReference type="ChEBI" id="CHEBI:74493"/>
        <dbReference type="EC" id="2.1.1.182"/>
    </reaction>
</comment>
<dbReference type="SUPFAM" id="SSF53335">
    <property type="entry name" value="S-adenosyl-L-methionine-dependent methyltransferases"/>
    <property type="match status" value="1"/>
</dbReference>
<dbReference type="Proteomes" id="UP000291562">
    <property type="component" value="Chromosome"/>
</dbReference>
<organism evidence="11 12">
    <name type="scientific">Pseudolysobacter antarcticus</name>
    <dbReference type="NCBI Taxonomy" id="2511995"/>
    <lineage>
        <taxon>Bacteria</taxon>
        <taxon>Pseudomonadati</taxon>
        <taxon>Pseudomonadota</taxon>
        <taxon>Gammaproteobacteria</taxon>
        <taxon>Lysobacterales</taxon>
        <taxon>Rhodanobacteraceae</taxon>
        <taxon>Pseudolysobacter</taxon>
    </lineage>
</organism>
<feature type="binding site" evidence="7 8">
    <location>
        <position position="52"/>
    </location>
    <ligand>
        <name>S-adenosyl-L-methionine</name>
        <dbReference type="ChEBI" id="CHEBI:59789"/>
    </ligand>
</feature>
<proteinExistence type="inferred from homology"/>
<comment type="subcellular location">
    <subcellularLocation>
        <location evidence="7">Cytoplasm</location>
    </subcellularLocation>
</comment>
<dbReference type="FunFam" id="1.10.8.100:FF:000001">
    <property type="entry name" value="Ribosomal RNA small subunit methyltransferase A"/>
    <property type="match status" value="1"/>
</dbReference>
<name>A0A411HHM1_9GAMM</name>
<evidence type="ECO:0000256" key="4">
    <source>
        <dbReference type="ARBA" id="ARBA00022679"/>
    </source>
</evidence>
<dbReference type="CDD" id="cd02440">
    <property type="entry name" value="AdoMet_MTases"/>
    <property type="match status" value="1"/>
</dbReference>
<evidence type="ECO:0000256" key="8">
    <source>
        <dbReference type="PROSITE-ProRule" id="PRU01026"/>
    </source>
</evidence>
<protein>
    <recommendedName>
        <fullName evidence="7">Ribosomal RNA small subunit methyltransferase A</fullName>
        <ecNumber evidence="7">2.1.1.182</ecNumber>
    </recommendedName>
    <alternativeName>
        <fullName evidence="7">16S rRNA (adenine(1518)-N(6)/adenine(1519)-N(6))-dimethyltransferase</fullName>
    </alternativeName>
    <alternativeName>
        <fullName evidence="7">16S rRNA dimethyladenosine transferase</fullName>
    </alternativeName>
    <alternativeName>
        <fullName evidence="7">16S rRNA dimethylase</fullName>
    </alternativeName>
    <alternativeName>
        <fullName evidence="7">S-adenosylmethionine-6-N', N'-adenosyl(rRNA) dimethyltransferase</fullName>
    </alternativeName>
</protein>
<dbReference type="InterPro" id="IPR029063">
    <property type="entry name" value="SAM-dependent_MTases_sf"/>
</dbReference>
<feature type="binding site" evidence="7 8">
    <location>
        <position position="54"/>
    </location>
    <ligand>
        <name>S-adenosyl-L-methionine</name>
        <dbReference type="ChEBI" id="CHEBI:59789"/>
    </ligand>
</feature>
<gene>
    <name evidence="7 11" type="primary">rsmA</name>
    <name evidence="7" type="synonym">ksgA</name>
    <name evidence="11" type="ORF">ELE36_05700</name>
</gene>
<dbReference type="PROSITE" id="PS01131">
    <property type="entry name" value="RRNA_A_DIMETH"/>
    <property type="match status" value="1"/>
</dbReference>
<accession>A0A411HHM1</accession>
<keyword evidence="6 7" id="KW-0694">RNA-binding</keyword>
<dbReference type="InterPro" id="IPR011530">
    <property type="entry name" value="rRNA_adenine_dimethylase"/>
</dbReference>
<feature type="binding site" evidence="7 8">
    <location>
        <position position="125"/>
    </location>
    <ligand>
        <name>S-adenosyl-L-methionine</name>
        <dbReference type="ChEBI" id="CHEBI:59789"/>
    </ligand>
</feature>
<dbReference type="Gene3D" id="3.40.50.150">
    <property type="entry name" value="Vaccinia Virus protein VP39"/>
    <property type="match status" value="1"/>
</dbReference>
<dbReference type="AlphaFoldDB" id="A0A411HHM1"/>
<evidence type="ECO:0000256" key="1">
    <source>
        <dbReference type="ARBA" id="ARBA00022490"/>
    </source>
</evidence>
<feature type="binding site" evidence="7 8">
    <location>
        <position position="79"/>
    </location>
    <ligand>
        <name>S-adenosyl-L-methionine</name>
        <dbReference type="ChEBI" id="CHEBI:59789"/>
    </ligand>
</feature>
<dbReference type="GO" id="GO:0003723">
    <property type="term" value="F:RNA binding"/>
    <property type="evidence" value="ECO:0007669"/>
    <property type="project" value="UniProtKB-UniRule"/>
</dbReference>
<dbReference type="KEGG" id="xbc:ELE36_05700"/>
<evidence type="ECO:0000256" key="2">
    <source>
        <dbReference type="ARBA" id="ARBA00022552"/>
    </source>
</evidence>
<dbReference type="InterPro" id="IPR020598">
    <property type="entry name" value="rRNA_Ade_methylase_Trfase_N"/>
</dbReference>
<feature type="domain" description="Ribosomal RNA adenine methylase transferase N-terminal" evidence="10">
    <location>
        <begin position="59"/>
        <end position="230"/>
    </location>
</feature>
<feature type="compositionally biased region" description="Low complexity" evidence="9">
    <location>
        <begin position="1"/>
        <end position="20"/>
    </location>
</feature>
<evidence type="ECO:0000256" key="7">
    <source>
        <dbReference type="HAMAP-Rule" id="MF_00607"/>
    </source>
</evidence>
<keyword evidence="3 7" id="KW-0489">Methyltransferase</keyword>
<dbReference type="Gene3D" id="1.10.8.100">
    <property type="entry name" value="Ribosomal RNA adenine dimethylase-like, domain 2"/>
    <property type="match status" value="1"/>
</dbReference>
<evidence type="ECO:0000313" key="11">
    <source>
        <dbReference type="EMBL" id="QBB69900.1"/>
    </source>
</evidence>
<feature type="region of interest" description="Disordered" evidence="9">
    <location>
        <begin position="1"/>
        <end position="41"/>
    </location>
</feature>
<dbReference type="EMBL" id="CP035704">
    <property type="protein sequence ID" value="QBB69900.1"/>
    <property type="molecule type" value="Genomic_DNA"/>
</dbReference>
<comment type="function">
    <text evidence="7">Specifically dimethylates two adjacent adenosines (A1518 and A1519) in the loop of a conserved hairpin near the 3'-end of 16S rRNA in the 30S particle. May play a critical role in biogenesis of 30S subunits.</text>
</comment>
<dbReference type="GO" id="GO:0005829">
    <property type="term" value="C:cytosol"/>
    <property type="evidence" value="ECO:0007669"/>
    <property type="project" value="TreeGrafter"/>
</dbReference>